<sequence>MAPLRSGRRRESDCSWRRTAEKRTDVTKVELLLESARVGRRNLA</sequence>
<dbReference type="Proteomes" id="UP000007813">
    <property type="component" value="Unassembled WGS sequence"/>
</dbReference>
<name>J3A1S3_9EURY</name>
<evidence type="ECO:0000313" key="2">
    <source>
        <dbReference type="Proteomes" id="UP000007813"/>
    </source>
</evidence>
<gene>
    <name evidence="1" type="ORF">HSB1_26890</name>
</gene>
<proteinExistence type="predicted"/>
<dbReference type="AlphaFoldDB" id="J3A1S3"/>
<protein>
    <submittedName>
        <fullName evidence="1">Uncharacterized protein</fullName>
    </submittedName>
</protein>
<evidence type="ECO:0000313" key="1">
    <source>
        <dbReference type="EMBL" id="EJN59268.1"/>
    </source>
</evidence>
<comment type="caution">
    <text evidence="1">The sequence shown here is derived from an EMBL/GenBank/DDBJ whole genome shotgun (WGS) entry which is preliminary data.</text>
</comment>
<accession>J3A1S3</accession>
<organism evidence="1 2">
    <name type="scientific">Halogranum salarium B-1</name>
    <dbReference type="NCBI Taxonomy" id="1210908"/>
    <lineage>
        <taxon>Archaea</taxon>
        <taxon>Methanobacteriati</taxon>
        <taxon>Methanobacteriota</taxon>
        <taxon>Stenosarchaea group</taxon>
        <taxon>Halobacteria</taxon>
        <taxon>Halobacteriales</taxon>
        <taxon>Haloferacaceae</taxon>
    </lineage>
</organism>
<dbReference type="EMBL" id="ALJD01000006">
    <property type="protein sequence ID" value="EJN59268.1"/>
    <property type="molecule type" value="Genomic_DNA"/>
</dbReference>
<reference evidence="1 2" key="1">
    <citation type="journal article" date="2012" name="J. Bacteriol.">
        <title>Draft Genome Sequence of the Extremely Halophilic Archaeon Halogranum salarium B-1T.</title>
        <authorList>
            <person name="Kim K.K."/>
            <person name="Lee K.C."/>
            <person name="Lee J.S."/>
        </authorList>
    </citation>
    <scope>NUCLEOTIDE SEQUENCE [LARGE SCALE GENOMIC DNA]</scope>
    <source>
        <strain evidence="1 2">B-1</strain>
    </source>
</reference>